<evidence type="ECO:0000313" key="2">
    <source>
        <dbReference type="EMBL" id="KAJ9560385.1"/>
    </source>
</evidence>
<organism evidence="2 3">
    <name type="scientific">Centaurea solstitialis</name>
    <name type="common">yellow star-thistle</name>
    <dbReference type="NCBI Taxonomy" id="347529"/>
    <lineage>
        <taxon>Eukaryota</taxon>
        <taxon>Viridiplantae</taxon>
        <taxon>Streptophyta</taxon>
        <taxon>Embryophyta</taxon>
        <taxon>Tracheophyta</taxon>
        <taxon>Spermatophyta</taxon>
        <taxon>Magnoliopsida</taxon>
        <taxon>eudicotyledons</taxon>
        <taxon>Gunneridae</taxon>
        <taxon>Pentapetalae</taxon>
        <taxon>asterids</taxon>
        <taxon>campanulids</taxon>
        <taxon>Asterales</taxon>
        <taxon>Asteraceae</taxon>
        <taxon>Carduoideae</taxon>
        <taxon>Cardueae</taxon>
        <taxon>Centaureinae</taxon>
        <taxon>Centaurea</taxon>
    </lineage>
</organism>
<dbReference type="EMBL" id="JARYMX010000002">
    <property type="protein sequence ID" value="KAJ9560385.1"/>
    <property type="molecule type" value="Genomic_DNA"/>
</dbReference>
<dbReference type="AlphaFoldDB" id="A0AA38TG84"/>
<keyword evidence="3" id="KW-1185">Reference proteome</keyword>
<comment type="caution">
    <text evidence="2">The sequence shown here is derived from an EMBL/GenBank/DDBJ whole genome shotgun (WGS) entry which is preliminary data.</text>
</comment>
<reference evidence="2" key="1">
    <citation type="submission" date="2023-03" db="EMBL/GenBank/DDBJ databases">
        <title>Chromosome-scale reference genome and RAD-based genetic map of yellow starthistle (Centaurea solstitialis) reveal putative structural variation and QTLs associated with invader traits.</title>
        <authorList>
            <person name="Reatini B."/>
            <person name="Cang F.A."/>
            <person name="Jiang Q."/>
            <person name="Mckibben M.T.W."/>
            <person name="Barker M.S."/>
            <person name="Rieseberg L.H."/>
            <person name="Dlugosch K.M."/>
        </authorList>
    </citation>
    <scope>NUCLEOTIDE SEQUENCE</scope>
    <source>
        <strain evidence="2">CAN-66</strain>
        <tissue evidence="2">Leaf</tissue>
    </source>
</reference>
<evidence type="ECO:0000313" key="3">
    <source>
        <dbReference type="Proteomes" id="UP001172457"/>
    </source>
</evidence>
<proteinExistence type="predicted"/>
<accession>A0AA38TG84</accession>
<feature type="region of interest" description="Disordered" evidence="1">
    <location>
        <begin position="13"/>
        <end position="66"/>
    </location>
</feature>
<sequence length="96" mass="11083">MQNEFYLQLINKDRSKGQSQKHTQKGSMDELYGQSSTKPKEVSFQKLDSSDTGRISDDQYTNLEKGKPENSSWINNIFEMVRGPINLRISFCVYVV</sequence>
<name>A0AA38TG84_9ASTR</name>
<protein>
    <submittedName>
        <fullName evidence="2">Uncharacterized protein</fullName>
    </submittedName>
</protein>
<feature type="compositionally biased region" description="Basic and acidic residues" evidence="1">
    <location>
        <begin position="38"/>
        <end position="57"/>
    </location>
</feature>
<evidence type="ECO:0000256" key="1">
    <source>
        <dbReference type="SAM" id="MobiDB-lite"/>
    </source>
</evidence>
<dbReference type="Proteomes" id="UP001172457">
    <property type="component" value="Chromosome 2"/>
</dbReference>
<gene>
    <name evidence="2" type="ORF">OSB04_005545</name>
</gene>